<feature type="domain" description="Peptidase S1" evidence="1">
    <location>
        <begin position="62"/>
        <end position="249"/>
    </location>
</feature>
<dbReference type="GO" id="GO:0004252">
    <property type="term" value="F:serine-type endopeptidase activity"/>
    <property type="evidence" value="ECO:0007669"/>
    <property type="project" value="InterPro"/>
</dbReference>
<dbReference type="EMBL" id="PYMP01000010">
    <property type="protein sequence ID" value="PSU51900.1"/>
    <property type="molecule type" value="Genomic_DNA"/>
</dbReference>
<dbReference type="InterPro" id="IPR043504">
    <property type="entry name" value="Peptidase_S1_PA_chymotrypsin"/>
</dbReference>
<dbReference type="InterPro" id="IPR018114">
    <property type="entry name" value="TRYPSIN_HIS"/>
</dbReference>
<gene>
    <name evidence="3" type="ORF">C9J18_12220</name>
    <name evidence="2" type="ORF">CTM96_11705</name>
</gene>
<evidence type="ECO:0000313" key="2">
    <source>
        <dbReference type="EMBL" id="PSU24885.1"/>
    </source>
</evidence>
<dbReference type="SUPFAM" id="SSF50494">
    <property type="entry name" value="Trypsin-like serine proteases"/>
    <property type="match status" value="1"/>
</dbReference>
<dbReference type="Pfam" id="PF00089">
    <property type="entry name" value="Trypsin"/>
    <property type="match status" value="1"/>
</dbReference>
<dbReference type="InterPro" id="IPR001254">
    <property type="entry name" value="Trypsin_dom"/>
</dbReference>
<dbReference type="GO" id="GO:0006508">
    <property type="term" value="P:proteolysis"/>
    <property type="evidence" value="ECO:0007669"/>
    <property type="project" value="InterPro"/>
</dbReference>
<dbReference type="AlphaFoldDB" id="A0A2T3JS45"/>
<comment type="caution">
    <text evidence="3">The sequence shown here is derived from an EMBL/GenBank/DDBJ whole genome shotgun (WGS) entry which is preliminary data.</text>
</comment>
<dbReference type="PROSITE" id="PS00134">
    <property type="entry name" value="TRYPSIN_HIS"/>
    <property type="match status" value="1"/>
</dbReference>
<protein>
    <submittedName>
        <fullName evidence="3">Trypsin</fullName>
    </submittedName>
</protein>
<evidence type="ECO:0000313" key="5">
    <source>
        <dbReference type="Proteomes" id="UP000241618"/>
    </source>
</evidence>
<keyword evidence="4" id="KW-1185">Reference proteome</keyword>
<accession>A0A2T3JS45</accession>
<organism evidence="3 5">
    <name type="scientific">Photobacterium phosphoreum</name>
    <dbReference type="NCBI Taxonomy" id="659"/>
    <lineage>
        <taxon>Bacteria</taxon>
        <taxon>Pseudomonadati</taxon>
        <taxon>Pseudomonadota</taxon>
        <taxon>Gammaproteobacteria</taxon>
        <taxon>Vibrionales</taxon>
        <taxon>Vibrionaceae</taxon>
        <taxon>Photobacterium</taxon>
    </lineage>
</organism>
<evidence type="ECO:0000313" key="3">
    <source>
        <dbReference type="EMBL" id="PSU51900.1"/>
    </source>
</evidence>
<dbReference type="EMBL" id="PYMO01000010">
    <property type="protein sequence ID" value="PSU24885.1"/>
    <property type="molecule type" value="Genomic_DNA"/>
</dbReference>
<sequence length="572" mass="64363">MCKIHRIVVLFICLLSFNGYSIGINDSKYIELGGSLDPALVNNISDKLHSKANAEKYNYVGLVIGRGYCSGTWLGSDQQYSYILTAAHCLQGSENDQHQGQYVSFKLQDGTVISSGQSTNYFNQYTGCSSDIAVAKIPKVSDPLDSNGDVIKQPYIDNHFNRDLLLDSIDLTGFGIFGSRSLGQLGWLGKRNGTGQLRFLYQDCLINRAIENTPAWAFASPGDSGSAIWQQRKGADVAVGISSWWFGWQYGYSGHAPIALNSQWLKSIVPMLKTVDDIPTEIEEQPVFVLTEKNILETDRLEKDLRGSVYYVKGNNIINGPTRYIWRYPHKTTLFSTNLIHQQTDTTYLVWLQGQRKTHCGWGKVNNSAWCYPAANLGQLKVQFSQKDNPDLPIGRYNGDFTFNVKSLYNRDYNDSVTINTNITISEILPFDGTITAESPFISERYESKFRGTVYYLSPNKRGSNRPRWSRSTGLYSHLAIDVKNSQTGAIQTVILRGERYLGCGWSMMNNAAYCRKTGPVYGELRVSFIAEDNPDLEIGEYKGSFPVTARGLHNRRFKQDLRLNVHLNITE</sequence>
<evidence type="ECO:0000313" key="4">
    <source>
        <dbReference type="Proteomes" id="UP000241405"/>
    </source>
</evidence>
<evidence type="ECO:0000259" key="1">
    <source>
        <dbReference type="Pfam" id="PF00089"/>
    </source>
</evidence>
<reference evidence="4 5" key="1">
    <citation type="submission" date="2018-03" db="EMBL/GenBank/DDBJ databases">
        <title>Whole genome sequencing of Histamine producing bacteria.</title>
        <authorList>
            <person name="Butler K."/>
        </authorList>
    </citation>
    <scope>NUCLEOTIDE SEQUENCE [LARGE SCALE GENOMIC DNA]</scope>
    <source>
        <strain evidence="3 5">FS-6.1</strain>
        <strain evidence="2 4">FS-6.2</strain>
    </source>
</reference>
<name>A0A2T3JS45_PHOPO</name>
<dbReference type="InterPro" id="IPR009003">
    <property type="entry name" value="Peptidase_S1_PA"/>
</dbReference>
<dbReference type="Proteomes" id="UP000241618">
    <property type="component" value="Unassembled WGS sequence"/>
</dbReference>
<dbReference type="Gene3D" id="2.40.10.10">
    <property type="entry name" value="Trypsin-like serine proteases"/>
    <property type="match status" value="1"/>
</dbReference>
<dbReference type="Proteomes" id="UP000241405">
    <property type="component" value="Unassembled WGS sequence"/>
</dbReference>
<proteinExistence type="predicted"/>